<evidence type="ECO:0000256" key="5">
    <source>
        <dbReference type="ARBA" id="ARBA00023244"/>
    </source>
</evidence>
<feature type="domain" description="Tetrapyrrole biosynthesis uroporphyrinogen III synthase" evidence="7">
    <location>
        <begin position="263"/>
        <end position="479"/>
    </location>
</feature>
<dbReference type="Gene3D" id="3.40.50.10090">
    <property type="match status" value="2"/>
</dbReference>
<dbReference type="EC" id="2.1.1.107" evidence="1"/>
<evidence type="ECO:0000256" key="4">
    <source>
        <dbReference type="ARBA" id="ARBA00022691"/>
    </source>
</evidence>
<dbReference type="InterPro" id="IPR006366">
    <property type="entry name" value="CobA/CysG_C"/>
</dbReference>
<dbReference type="InterPro" id="IPR036108">
    <property type="entry name" value="4pyrrol_syn_uPrphyn_synt_sf"/>
</dbReference>
<organism evidence="8 9">
    <name type="scientific">Clostridium argentinense CDC 2741</name>
    <dbReference type="NCBI Taxonomy" id="1418104"/>
    <lineage>
        <taxon>Bacteria</taxon>
        <taxon>Bacillati</taxon>
        <taxon>Bacillota</taxon>
        <taxon>Clostridia</taxon>
        <taxon>Eubacteriales</taxon>
        <taxon>Clostridiaceae</taxon>
        <taxon>Clostridium</taxon>
    </lineage>
</organism>
<feature type="domain" description="Tetrapyrrole methylase" evidence="6">
    <location>
        <begin position="3"/>
        <end position="212"/>
    </location>
</feature>
<dbReference type="Pfam" id="PF02602">
    <property type="entry name" value="HEM4"/>
    <property type="match status" value="1"/>
</dbReference>
<dbReference type="SUPFAM" id="SSF69618">
    <property type="entry name" value="HemD-like"/>
    <property type="match status" value="1"/>
</dbReference>
<evidence type="ECO:0000256" key="3">
    <source>
        <dbReference type="ARBA" id="ARBA00022679"/>
    </source>
</evidence>
<evidence type="ECO:0000259" key="6">
    <source>
        <dbReference type="Pfam" id="PF00590"/>
    </source>
</evidence>
<evidence type="ECO:0000256" key="2">
    <source>
        <dbReference type="ARBA" id="ARBA00022603"/>
    </source>
</evidence>
<evidence type="ECO:0000313" key="8">
    <source>
        <dbReference type="EMBL" id="KIE48495.1"/>
    </source>
</evidence>
<dbReference type="PANTHER" id="PTHR45790:SF3">
    <property type="entry name" value="S-ADENOSYL-L-METHIONINE-DEPENDENT UROPORPHYRINOGEN III METHYLTRANSFERASE, CHLOROPLASTIC"/>
    <property type="match status" value="1"/>
</dbReference>
<evidence type="ECO:0000256" key="1">
    <source>
        <dbReference type="ARBA" id="ARBA00012162"/>
    </source>
</evidence>
<dbReference type="GO" id="GO:0032259">
    <property type="term" value="P:methylation"/>
    <property type="evidence" value="ECO:0007669"/>
    <property type="project" value="UniProtKB-KW"/>
</dbReference>
<keyword evidence="9" id="KW-1185">Reference proteome</keyword>
<dbReference type="OrthoDB" id="9815856at2"/>
<gene>
    <name evidence="8" type="primary">cobA</name>
    <name evidence="8" type="ORF">U732_4249</name>
</gene>
<dbReference type="AlphaFoldDB" id="A0A0C1UMQ4"/>
<accession>A0A0C1UMQ4</accession>
<dbReference type="InterPro" id="IPR003754">
    <property type="entry name" value="4pyrrol_synth_uPrphyn_synth"/>
</dbReference>
<dbReference type="InterPro" id="IPR050161">
    <property type="entry name" value="Siro_Cobalamin_biosynth"/>
</dbReference>
<proteinExistence type="predicted"/>
<comment type="caution">
    <text evidence="8">The sequence shown here is derived from an EMBL/GenBank/DDBJ whole genome shotgun (WGS) entry which is preliminary data.</text>
</comment>
<dbReference type="RefSeq" id="WP_039629686.1">
    <property type="nucleotide sequence ID" value="NZ_AYSO01000007.1"/>
</dbReference>
<dbReference type="PROSITE" id="PS00839">
    <property type="entry name" value="SUMT_1"/>
    <property type="match status" value="1"/>
</dbReference>
<name>A0A0C1UMQ4_9CLOT</name>
<dbReference type="PANTHER" id="PTHR45790">
    <property type="entry name" value="SIROHEME SYNTHASE-RELATED"/>
    <property type="match status" value="1"/>
</dbReference>
<dbReference type="Pfam" id="PF00590">
    <property type="entry name" value="TP_methylase"/>
    <property type="match status" value="1"/>
</dbReference>
<dbReference type="Proteomes" id="UP000031366">
    <property type="component" value="Unassembled WGS sequence"/>
</dbReference>
<keyword evidence="3 8" id="KW-0808">Transferase</keyword>
<dbReference type="SUPFAM" id="SSF53790">
    <property type="entry name" value="Tetrapyrrole methylase"/>
    <property type="match status" value="1"/>
</dbReference>
<reference evidence="8 9" key="1">
    <citation type="journal article" date="2015" name="Infect. Genet. Evol.">
        <title>Genomic sequences of six botulinum neurotoxin-producing strains representing three clostridial species illustrate the mobility and diversity of botulinum neurotoxin genes.</title>
        <authorList>
            <person name="Smith T.J."/>
            <person name="Hill K.K."/>
            <person name="Xie G."/>
            <person name="Foley B.T."/>
            <person name="Williamson C.H."/>
            <person name="Foster J.T."/>
            <person name="Johnson S.L."/>
            <person name="Chertkov O."/>
            <person name="Teshima H."/>
            <person name="Gibbons H.S."/>
            <person name="Johnsky L.A."/>
            <person name="Karavis M.A."/>
            <person name="Smith L.A."/>
        </authorList>
    </citation>
    <scope>NUCLEOTIDE SEQUENCE [LARGE SCALE GENOMIC DNA]</scope>
    <source>
        <strain evidence="8 9">CDC 2741</strain>
    </source>
</reference>
<dbReference type="InterPro" id="IPR000878">
    <property type="entry name" value="4pyrrol_Mease"/>
</dbReference>
<keyword evidence="5" id="KW-0627">Porphyrin biosynthesis</keyword>
<dbReference type="GO" id="GO:0004852">
    <property type="term" value="F:uroporphyrinogen-III synthase activity"/>
    <property type="evidence" value="ECO:0007669"/>
    <property type="project" value="InterPro"/>
</dbReference>
<dbReference type="Gene3D" id="3.40.1010.10">
    <property type="entry name" value="Cobalt-precorrin-4 Transmethylase, Domain 1"/>
    <property type="match status" value="1"/>
</dbReference>
<dbReference type="CDD" id="cd06578">
    <property type="entry name" value="HemD"/>
    <property type="match status" value="1"/>
</dbReference>
<dbReference type="InterPro" id="IPR014776">
    <property type="entry name" value="4pyrrole_Mease_sub2"/>
</dbReference>
<dbReference type="CDD" id="cd11642">
    <property type="entry name" value="SUMT"/>
    <property type="match status" value="1"/>
</dbReference>
<dbReference type="InterPro" id="IPR014777">
    <property type="entry name" value="4pyrrole_Mease_sub1"/>
</dbReference>
<dbReference type="GO" id="GO:0019354">
    <property type="term" value="P:siroheme biosynthetic process"/>
    <property type="evidence" value="ECO:0007669"/>
    <property type="project" value="InterPro"/>
</dbReference>
<dbReference type="GO" id="GO:0004851">
    <property type="term" value="F:uroporphyrin-III C-methyltransferase activity"/>
    <property type="evidence" value="ECO:0007669"/>
    <property type="project" value="UniProtKB-EC"/>
</dbReference>
<keyword evidence="4" id="KW-0949">S-adenosyl-L-methionine</keyword>
<keyword evidence="2 8" id="KW-0489">Methyltransferase</keyword>
<dbReference type="STRING" id="29341.RSJ17_10355"/>
<dbReference type="FunFam" id="3.40.1010.10:FF:000001">
    <property type="entry name" value="Siroheme synthase"/>
    <property type="match status" value="1"/>
</dbReference>
<evidence type="ECO:0000313" key="9">
    <source>
        <dbReference type="Proteomes" id="UP000031366"/>
    </source>
</evidence>
<dbReference type="InterPro" id="IPR035996">
    <property type="entry name" value="4pyrrol_Methylase_sf"/>
</dbReference>
<evidence type="ECO:0000259" key="7">
    <source>
        <dbReference type="Pfam" id="PF02602"/>
    </source>
</evidence>
<dbReference type="NCBIfam" id="NF004790">
    <property type="entry name" value="PRK06136.1"/>
    <property type="match status" value="1"/>
</dbReference>
<dbReference type="InterPro" id="IPR003043">
    <property type="entry name" value="Uropor_MeTrfase_CS"/>
</dbReference>
<protein>
    <recommendedName>
        <fullName evidence="1">uroporphyrinogen-III C-methyltransferase</fullName>
        <ecNumber evidence="1">2.1.1.107</ecNumber>
    </recommendedName>
</protein>
<dbReference type="NCBIfam" id="TIGR01469">
    <property type="entry name" value="cobA_cysG_Cterm"/>
    <property type="match status" value="1"/>
</dbReference>
<dbReference type="Gene3D" id="3.30.950.10">
    <property type="entry name" value="Methyltransferase, Cobalt-precorrin-4 Transmethylase, Domain 2"/>
    <property type="match status" value="1"/>
</dbReference>
<dbReference type="EMBL" id="AYSO01000007">
    <property type="protein sequence ID" value="KIE48495.1"/>
    <property type="molecule type" value="Genomic_DNA"/>
</dbReference>
<sequence length="489" mass="54650">MSKVYLIGAGPGHEELITMRAINVLKQCTAIMYDRLCGESFLQYINPNAEIYYCGKEPGCHYKNQNEINDMIVELAKKGHIVGRVKGGDPYIFGRGGEEALRLLEENIEFEVVPGITSPISVLNYAGIPVTHRGIARGFHIFTGKSNDNMDLNFEVISKLNGTLIFLMSFEKLEIITKSLMENGMSSDTPAAVVMRGTTSKQKKAIGTLSNIVEKALEKNLSNPSIIVVGEVVQFHDKLNWFERRPLFGKNICITRTKEQSKEIKTKLLNLGAEVTEINSIKIKPTPEKLEPYLDKLSLYDYIVITSANAARVFFEYLIEREIDVRTIKAQIITIGPASDSAIRSYGVIPKLCAEEYVAENLFSHMESFIKENDKILLPRSKNARVFLTEAFESKGCIVDECHIYETETGEAVGLNRFVDCDAVVFTSPSTLTNMIKLVGIEEVKKKTVVSIGPITSVELNKHNIEHIVCDESSNEGMINKLIEIYSES</sequence>
<dbReference type="FunFam" id="3.30.950.10:FF:000001">
    <property type="entry name" value="Siroheme synthase"/>
    <property type="match status" value="1"/>
</dbReference>